<comment type="similarity">
    <text evidence="1 3">Belongs to the peptidase C14A family.</text>
</comment>
<feature type="domain" description="Caspase family p10" evidence="6">
    <location>
        <begin position="168"/>
        <end position="252"/>
    </location>
</feature>
<dbReference type="SUPFAM" id="SSF52129">
    <property type="entry name" value="Caspase-like"/>
    <property type="match status" value="1"/>
</dbReference>
<dbReference type="PROSITE" id="PS50208">
    <property type="entry name" value="CASPASE_P20"/>
    <property type="match status" value="1"/>
</dbReference>
<dbReference type="PRINTS" id="PR00376">
    <property type="entry name" value="IL1BCENZYME"/>
</dbReference>
<dbReference type="Pfam" id="PF00656">
    <property type="entry name" value="Peptidase_C14"/>
    <property type="match status" value="1"/>
</dbReference>
<feature type="compositionally biased region" description="Basic and acidic residues" evidence="4">
    <location>
        <begin position="429"/>
        <end position="446"/>
    </location>
</feature>
<keyword evidence="2" id="KW-0694">RNA-binding</keyword>
<dbReference type="InterPro" id="IPR015917">
    <property type="entry name" value="Pept_C14A"/>
</dbReference>
<feature type="region of interest" description="Disordered" evidence="4">
    <location>
        <begin position="378"/>
        <end position="407"/>
    </location>
</feature>
<dbReference type="AlphaFoldDB" id="A0AA35SWF3"/>
<dbReference type="SUPFAM" id="SSF54768">
    <property type="entry name" value="dsRNA-binding domain-like"/>
    <property type="match status" value="1"/>
</dbReference>
<dbReference type="GO" id="GO:0006508">
    <property type="term" value="P:proteolysis"/>
    <property type="evidence" value="ECO:0007669"/>
    <property type="project" value="InterPro"/>
</dbReference>
<dbReference type="InterPro" id="IPR014720">
    <property type="entry name" value="dsRBD_dom"/>
</dbReference>
<dbReference type="Gene3D" id="3.30.160.20">
    <property type="match status" value="1"/>
</dbReference>
<evidence type="ECO:0000256" key="1">
    <source>
        <dbReference type="ARBA" id="ARBA00010134"/>
    </source>
</evidence>
<dbReference type="Gene3D" id="3.40.50.1460">
    <property type="match status" value="1"/>
</dbReference>
<dbReference type="SMART" id="SM00358">
    <property type="entry name" value="DSRM"/>
    <property type="match status" value="1"/>
</dbReference>
<proteinExistence type="inferred from homology"/>
<evidence type="ECO:0000256" key="4">
    <source>
        <dbReference type="SAM" id="MobiDB-lite"/>
    </source>
</evidence>
<dbReference type="Proteomes" id="UP001174909">
    <property type="component" value="Unassembled WGS sequence"/>
</dbReference>
<reference evidence="8" key="1">
    <citation type="submission" date="2023-03" db="EMBL/GenBank/DDBJ databases">
        <authorList>
            <person name="Steffen K."/>
            <person name="Cardenas P."/>
        </authorList>
    </citation>
    <scope>NUCLEOTIDE SEQUENCE</scope>
</reference>
<dbReference type="PROSITE" id="PS50207">
    <property type="entry name" value="CASPASE_P10"/>
    <property type="match status" value="1"/>
</dbReference>
<dbReference type="InterPro" id="IPR002138">
    <property type="entry name" value="Pept_C14_p10"/>
</dbReference>
<evidence type="ECO:0000259" key="6">
    <source>
        <dbReference type="PROSITE" id="PS50207"/>
    </source>
</evidence>
<dbReference type="SMART" id="SM00115">
    <property type="entry name" value="CASc"/>
    <property type="match status" value="1"/>
</dbReference>
<evidence type="ECO:0000256" key="3">
    <source>
        <dbReference type="RuleBase" id="RU003971"/>
    </source>
</evidence>
<accession>A0AA35SWF3</accession>
<evidence type="ECO:0000313" key="8">
    <source>
        <dbReference type="EMBL" id="CAI8037123.1"/>
    </source>
</evidence>
<keyword evidence="9" id="KW-1185">Reference proteome</keyword>
<dbReference type="GO" id="GO:0004197">
    <property type="term" value="F:cysteine-type endopeptidase activity"/>
    <property type="evidence" value="ECO:0007669"/>
    <property type="project" value="InterPro"/>
</dbReference>
<dbReference type="InterPro" id="IPR052039">
    <property type="entry name" value="Caspase-related_regulators"/>
</dbReference>
<dbReference type="Pfam" id="PF00035">
    <property type="entry name" value="dsrm"/>
    <property type="match status" value="1"/>
</dbReference>
<protein>
    <submittedName>
        <fullName evidence="8">Caspase-7</fullName>
    </submittedName>
</protein>
<feature type="compositionally biased region" description="Polar residues" evidence="4">
    <location>
        <begin position="264"/>
        <end position="275"/>
    </location>
</feature>
<dbReference type="PANTHER" id="PTHR22576:SF41">
    <property type="entry name" value="CASPASE 14, APOPTOSIS-RELATED CYSTEINE PEPTIDASE"/>
    <property type="match status" value="1"/>
</dbReference>
<feature type="compositionally biased region" description="Basic and acidic residues" evidence="4">
    <location>
        <begin position="387"/>
        <end position="403"/>
    </location>
</feature>
<evidence type="ECO:0000259" key="5">
    <source>
        <dbReference type="PROSITE" id="PS50137"/>
    </source>
</evidence>
<feature type="domain" description="Caspase family p20" evidence="7">
    <location>
        <begin position="20"/>
        <end position="146"/>
    </location>
</feature>
<dbReference type="InterPro" id="IPR001309">
    <property type="entry name" value="Pept_C14_p20"/>
</dbReference>
<feature type="region of interest" description="Disordered" evidence="4">
    <location>
        <begin position="429"/>
        <end position="452"/>
    </location>
</feature>
<evidence type="ECO:0000256" key="2">
    <source>
        <dbReference type="PROSITE-ProRule" id="PRU00266"/>
    </source>
</evidence>
<dbReference type="PANTHER" id="PTHR22576">
    <property type="entry name" value="MUCOSA ASSOCIATED LYMPHOID TISSUE LYMPHOMA TRANSLOCATION PROTEIN 1/PARACASPASE"/>
    <property type="match status" value="1"/>
</dbReference>
<dbReference type="EMBL" id="CASHTH010002911">
    <property type="protein sequence ID" value="CAI8037123.1"/>
    <property type="molecule type" value="Genomic_DNA"/>
</dbReference>
<evidence type="ECO:0000259" key="7">
    <source>
        <dbReference type="PROSITE" id="PS50208"/>
    </source>
</evidence>
<comment type="caution">
    <text evidence="8">The sequence shown here is derived from an EMBL/GenBank/DDBJ whole genome shotgun (WGS) entry which is preliminary data.</text>
</comment>
<name>A0AA35SWF3_GEOBA</name>
<dbReference type="GO" id="GO:0003723">
    <property type="term" value="F:RNA binding"/>
    <property type="evidence" value="ECO:0007669"/>
    <property type="project" value="UniProtKB-UniRule"/>
</dbReference>
<dbReference type="InterPro" id="IPR011600">
    <property type="entry name" value="Pept_C14_caspase"/>
</dbReference>
<dbReference type="InterPro" id="IPR029030">
    <property type="entry name" value="Caspase-like_dom_sf"/>
</dbReference>
<dbReference type="PROSITE" id="PS50137">
    <property type="entry name" value="DS_RBD"/>
    <property type="match status" value="1"/>
</dbReference>
<feature type="region of interest" description="Disordered" evidence="4">
    <location>
        <begin position="254"/>
        <end position="281"/>
    </location>
</feature>
<gene>
    <name evidence="8" type="ORF">GBAR_LOCUS20767</name>
</gene>
<evidence type="ECO:0000313" key="9">
    <source>
        <dbReference type="Proteomes" id="UP001174909"/>
    </source>
</evidence>
<organism evidence="8 9">
    <name type="scientific">Geodia barretti</name>
    <name type="common">Barrett's horny sponge</name>
    <dbReference type="NCBI Taxonomy" id="519541"/>
    <lineage>
        <taxon>Eukaryota</taxon>
        <taxon>Metazoa</taxon>
        <taxon>Porifera</taxon>
        <taxon>Demospongiae</taxon>
        <taxon>Heteroscleromorpha</taxon>
        <taxon>Tetractinellida</taxon>
        <taxon>Astrophorina</taxon>
        <taxon>Geodiidae</taxon>
        <taxon>Geodia</taxon>
    </lineage>
</organism>
<feature type="domain" description="DRBM" evidence="5">
    <location>
        <begin position="390"/>
        <end position="452"/>
    </location>
</feature>
<sequence length="452" mass="50022">MASSPQAGSVAEVVGRNTEQRGLAIIVTNDYKDVADLSTLNGTHKDGARMQDVFDKLEIANMWKKNVTGDEMKRLLNEIAQLDTLPQSYHSISFVFAVHGDNEELSLQDGVKMKVNDIVRALCPGQAPKIGVTPKLFFIDACRGPKKIKPVSVPTSHSSDLSPRGATNHINVPEKGNFLIAYSCIPDHMAYESEEGGVWLTALANALLRSKESIEVVLTEVREELDRKYKSPEHMQLSESVSRLLKKVYFNRERQPPPAHADQPANSSPSGTSTQRDQDHPGHYRAKLSTLIQKQIIRNLKECYENSFVCLLTFDMCSDGSFCRFQSEKQFSTKNEAKESAAKRAVLSLGATASQLPSAPTRGSPLPQLPAPTRNFTPPIAAASTCRPKDPKTRLKELCDKDPNTSQPVYETHKVMDMFQATVKVFDKTYEGEKKTTKKEAEKSAAEKALAN</sequence>